<keyword evidence="1" id="KW-0472">Membrane</keyword>
<reference evidence="2" key="1">
    <citation type="journal article" date="2021" name="G3 (Bethesda)">
        <title>Genome and transcriptome analysis of the beet armyworm Spodoptera exigua reveals targets for pest control. .</title>
        <authorList>
            <person name="Simon S."/>
            <person name="Breeschoten T."/>
            <person name="Jansen H.J."/>
            <person name="Dirks R.P."/>
            <person name="Schranz M.E."/>
            <person name="Ros V.I.D."/>
        </authorList>
    </citation>
    <scope>NUCLEOTIDE SEQUENCE</scope>
    <source>
        <strain evidence="2">TB_SE_WUR_2020</strain>
    </source>
</reference>
<name>A0A922M7D5_SPOEX</name>
<keyword evidence="1" id="KW-0812">Transmembrane</keyword>
<dbReference type="Proteomes" id="UP000814243">
    <property type="component" value="Unassembled WGS sequence"/>
</dbReference>
<organism evidence="2 3">
    <name type="scientific">Spodoptera exigua</name>
    <name type="common">Beet armyworm</name>
    <name type="synonym">Noctua fulgens</name>
    <dbReference type="NCBI Taxonomy" id="7107"/>
    <lineage>
        <taxon>Eukaryota</taxon>
        <taxon>Metazoa</taxon>
        <taxon>Ecdysozoa</taxon>
        <taxon>Arthropoda</taxon>
        <taxon>Hexapoda</taxon>
        <taxon>Insecta</taxon>
        <taxon>Pterygota</taxon>
        <taxon>Neoptera</taxon>
        <taxon>Endopterygota</taxon>
        <taxon>Lepidoptera</taxon>
        <taxon>Glossata</taxon>
        <taxon>Ditrysia</taxon>
        <taxon>Noctuoidea</taxon>
        <taxon>Noctuidae</taxon>
        <taxon>Amphipyrinae</taxon>
        <taxon>Spodoptera</taxon>
    </lineage>
</organism>
<accession>A0A922M7D5</accession>
<sequence length="110" mass="12532">MVDSLGVDRNLGTLHIIIIVYSYCFLYTHASLQTCMLVGSTSHLSYLMEMTHKCARASTSAPEKIMAFPYPEARRDESVIDDYHGTKVLYHIQTTYTIYKPLDNQYSSKA</sequence>
<dbReference type="AlphaFoldDB" id="A0A922M7D5"/>
<evidence type="ECO:0000256" key="1">
    <source>
        <dbReference type="SAM" id="Phobius"/>
    </source>
</evidence>
<dbReference type="EMBL" id="JACEFF010000758">
    <property type="protein sequence ID" value="KAH9631543.1"/>
    <property type="molecule type" value="Genomic_DNA"/>
</dbReference>
<evidence type="ECO:0000313" key="3">
    <source>
        <dbReference type="Proteomes" id="UP000814243"/>
    </source>
</evidence>
<feature type="transmembrane region" description="Helical" evidence="1">
    <location>
        <begin position="12"/>
        <end position="30"/>
    </location>
</feature>
<comment type="caution">
    <text evidence="2">The sequence shown here is derived from an EMBL/GenBank/DDBJ whole genome shotgun (WGS) entry which is preliminary data.</text>
</comment>
<protein>
    <submittedName>
        <fullName evidence="2">Uncharacterized protein</fullName>
    </submittedName>
</protein>
<evidence type="ECO:0000313" key="2">
    <source>
        <dbReference type="EMBL" id="KAH9631543.1"/>
    </source>
</evidence>
<proteinExistence type="predicted"/>
<keyword evidence="1" id="KW-1133">Transmembrane helix</keyword>
<gene>
    <name evidence="2" type="ORF">HF086_004704</name>
</gene>